<dbReference type="Proteomes" id="UP001157125">
    <property type="component" value="Unassembled WGS sequence"/>
</dbReference>
<evidence type="ECO:0000313" key="2">
    <source>
        <dbReference type="EMBL" id="GMA37867.1"/>
    </source>
</evidence>
<sequence>MWVWAFHVETQPEELRAYFAGDWADEYGLLNETTTAKAFQPAGVSRVPNREVIVGDTLSDTFLTSAAEGDALVDDEWLTGADGDPVPVTWDVDLYYAGDEAPAKPTADVPKGVEPVASTQVVASKGAGERLYVELRSGREAWGLRVGVVVQVELSARGACAPTSTVSLLTSTASRKKRRRPRRRHRRGCRARESQSDGCSRPRPRVSSSSGALPCCVPTPVAGKG</sequence>
<gene>
    <name evidence="2" type="ORF">GCM10025876_40710</name>
</gene>
<keyword evidence="3" id="KW-1185">Reference proteome</keyword>
<reference evidence="3" key="1">
    <citation type="journal article" date="2019" name="Int. J. Syst. Evol. Microbiol.">
        <title>The Global Catalogue of Microorganisms (GCM) 10K type strain sequencing project: providing services to taxonomists for standard genome sequencing and annotation.</title>
        <authorList>
            <consortium name="The Broad Institute Genomics Platform"/>
            <consortium name="The Broad Institute Genome Sequencing Center for Infectious Disease"/>
            <person name="Wu L."/>
            <person name="Ma J."/>
        </authorList>
    </citation>
    <scope>NUCLEOTIDE SEQUENCE [LARGE SCALE GENOMIC DNA]</scope>
    <source>
        <strain evidence="3">NBRC 112299</strain>
    </source>
</reference>
<organism evidence="2 3">
    <name type="scientific">Demequina litorisediminis</name>
    <dbReference type="NCBI Taxonomy" id="1849022"/>
    <lineage>
        <taxon>Bacteria</taxon>
        <taxon>Bacillati</taxon>
        <taxon>Actinomycetota</taxon>
        <taxon>Actinomycetes</taxon>
        <taxon>Micrococcales</taxon>
        <taxon>Demequinaceae</taxon>
        <taxon>Demequina</taxon>
    </lineage>
</organism>
<evidence type="ECO:0000313" key="3">
    <source>
        <dbReference type="Proteomes" id="UP001157125"/>
    </source>
</evidence>
<name>A0ABQ6IM84_9MICO</name>
<comment type="caution">
    <text evidence="2">The sequence shown here is derived from an EMBL/GenBank/DDBJ whole genome shotgun (WGS) entry which is preliminary data.</text>
</comment>
<accession>A0ABQ6IM84</accession>
<evidence type="ECO:0000256" key="1">
    <source>
        <dbReference type="SAM" id="MobiDB-lite"/>
    </source>
</evidence>
<dbReference type="EMBL" id="BSUN01000002">
    <property type="protein sequence ID" value="GMA37867.1"/>
    <property type="molecule type" value="Genomic_DNA"/>
</dbReference>
<feature type="region of interest" description="Disordered" evidence="1">
    <location>
        <begin position="170"/>
        <end position="225"/>
    </location>
</feature>
<proteinExistence type="predicted"/>
<protein>
    <submittedName>
        <fullName evidence="2">Uncharacterized protein</fullName>
    </submittedName>
</protein>
<feature type="compositionally biased region" description="Basic residues" evidence="1">
    <location>
        <begin position="174"/>
        <end position="189"/>
    </location>
</feature>